<dbReference type="PANTHER" id="PTHR11620">
    <property type="entry name" value="60S RIBOSOMAL PROTEIN L23A"/>
    <property type="match status" value="1"/>
</dbReference>
<dbReference type="OrthoDB" id="1267328at2759"/>
<keyword evidence="9" id="KW-1185">Reference proteome</keyword>
<comment type="caution">
    <text evidence="8">The sequence shown here is derived from an EMBL/GenBank/DDBJ whole genome shotgun (WGS) entry which is preliminary data.</text>
</comment>
<dbReference type="InterPro" id="IPR013025">
    <property type="entry name" value="Ribosomal_uL23-like"/>
</dbReference>
<evidence type="ECO:0000256" key="7">
    <source>
        <dbReference type="SAM" id="Phobius"/>
    </source>
</evidence>
<dbReference type="NCBIfam" id="TIGR03636">
    <property type="entry name" value="uL23_arch"/>
    <property type="match status" value="1"/>
</dbReference>
<keyword evidence="5 6" id="KW-0687">Ribonucleoprotein</keyword>
<dbReference type="HAMAP" id="MF_01369_A">
    <property type="entry name" value="Ribosomal_uL23_A"/>
    <property type="match status" value="1"/>
</dbReference>
<evidence type="ECO:0000256" key="1">
    <source>
        <dbReference type="ARBA" id="ARBA00006700"/>
    </source>
</evidence>
<evidence type="ECO:0000313" key="8">
    <source>
        <dbReference type="EMBL" id="EPY19247.1"/>
    </source>
</evidence>
<dbReference type="GO" id="GO:0006412">
    <property type="term" value="P:translation"/>
    <property type="evidence" value="ECO:0007669"/>
    <property type="project" value="InterPro"/>
</dbReference>
<evidence type="ECO:0000256" key="5">
    <source>
        <dbReference type="ARBA" id="ARBA00023274"/>
    </source>
</evidence>
<evidence type="ECO:0000256" key="6">
    <source>
        <dbReference type="RuleBase" id="RU003934"/>
    </source>
</evidence>
<dbReference type="HAMAP" id="MF_01369_B">
    <property type="entry name" value="Ribosomal_uL23_B"/>
    <property type="match status" value="1"/>
</dbReference>
<evidence type="ECO:0000256" key="4">
    <source>
        <dbReference type="ARBA" id="ARBA00022980"/>
    </source>
</evidence>
<dbReference type="GO" id="GO:1990904">
    <property type="term" value="C:ribonucleoprotein complex"/>
    <property type="evidence" value="ECO:0007669"/>
    <property type="project" value="UniProtKB-KW"/>
</dbReference>
<keyword evidence="7" id="KW-0472">Membrane</keyword>
<dbReference type="InterPro" id="IPR019985">
    <property type="entry name" value="Ribosomal_uL23"/>
</dbReference>
<dbReference type="InterPro" id="IPR012677">
    <property type="entry name" value="Nucleotide-bd_a/b_plait_sf"/>
</dbReference>
<keyword evidence="4 6" id="KW-0689">Ribosomal protein</keyword>
<dbReference type="Pfam" id="PF00276">
    <property type="entry name" value="Ribosomal_L23"/>
    <property type="match status" value="1"/>
</dbReference>
<dbReference type="InterPro" id="IPR012678">
    <property type="entry name" value="Ribosomal_uL23/eL15/eS24_sf"/>
</dbReference>
<sequence length="200" mass="22962">MYFFFFWLPLFFFLLRVAVYQYCLFASTRFPPALLSSSLLLSFLVILLVPMPVKATPAKKAVAKKEAPKEVKATKVVRVSTRKAYTRPQFRRPHTYRRPTPERPANTAKAIPNKHDAFSIIRYPLTTEKAMKKIEENNTLTFIVDSYANKTEIKKAIRKLYQVKAVKVNTLIRPDGLKKAYIRLSAKHDALDTANKIGLV</sequence>
<dbReference type="GO" id="GO:0003735">
    <property type="term" value="F:structural constituent of ribosome"/>
    <property type="evidence" value="ECO:0007669"/>
    <property type="project" value="InterPro"/>
</dbReference>
<protein>
    <submittedName>
        <fullName evidence="8">Large subunit ribosomal protein L23Ae</fullName>
    </submittedName>
</protein>
<keyword evidence="7" id="KW-0812">Transmembrane</keyword>
<dbReference type="SUPFAM" id="SSF54189">
    <property type="entry name" value="Ribosomal proteins S24e, L23 and L15e"/>
    <property type="match status" value="1"/>
</dbReference>
<keyword evidence="3" id="KW-0694">RNA-binding</keyword>
<dbReference type="InterPro" id="IPR001014">
    <property type="entry name" value="Ribosomal_uL23_CS"/>
</dbReference>
<gene>
    <name evidence="8" type="ORF">STCU_09558</name>
</gene>
<dbReference type="FunFam" id="3.30.70.330:FF:000035">
    <property type="entry name" value="60S ribosomal protein L23a"/>
    <property type="match status" value="1"/>
</dbReference>
<dbReference type="EMBL" id="ATMH01009558">
    <property type="protein sequence ID" value="EPY19247.1"/>
    <property type="molecule type" value="Genomic_DNA"/>
</dbReference>
<keyword evidence="2" id="KW-0699">rRNA-binding</keyword>
<name>S9TM02_9TRYP</name>
<dbReference type="GO" id="GO:0019843">
    <property type="term" value="F:rRNA binding"/>
    <property type="evidence" value="ECO:0007669"/>
    <property type="project" value="UniProtKB-KW"/>
</dbReference>
<dbReference type="PROSITE" id="PS00050">
    <property type="entry name" value="RIBOSOMAL_L23"/>
    <property type="match status" value="1"/>
</dbReference>
<reference evidence="8 9" key="1">
    <citation type="journal article" date="2013" name="PLoS ONE">
        <title>Predicting the Proteins of Angomonas deanei, Strigomonas culicis and Their Respective Endosymbionts Reveals New Aspects of the Trypanosomatidae Family.</title>
        <authorList>
            <person name="Motta M.C."/>
            <person name="Martins A.C."/>
            <person name="de Souza S.S."/>
            <person name="Catta-Preta C.M."/>
            <person name="Silva R."/>
            <person name="Klein C.C."/>
            <person name="de Almeida L.G."/>
            <person name="de Lima Cunha O."/>
            <person name="Ciapina L.P."/>
            <person name="Brocchi M."/>
            <person name="Colabardini A.C."/>
            <person name="de Araujo Lima B."/>
            <person name="Machado C.R."/>
            <person name="de Almeida Soares C.M."/>
            <person name="Probst C.M."/>
            <person name="de Menezes C.B."/>
            <person name="Thompson C.E."/>
            <person name="Bartholomeu D.C."/>
            <person name="Gradia D.F."/>
            <person name="Pavoni D.P."/>
            <person name="Grisard E.C."/>
            <person name="Fantinatti-Garboggini F."/>
            <person name="Marchini F.K."/>
            <person name="Rodrigues-Luiz G.F."/>
            <person name="Wagner G."/>
            <person name="Goldman G.H."/>
            <person name="Fietto J.L."/>
            <person name="Elias M.C."/>
            <person name="Goldman M.H."/>
            <person name="Sagot M.F."/>
            <person name="Pereira M."/>
            <person name="Stoco P.H."/>
            <person name="de Mendonca-Neto R.P."/>
            <person name="Teixeira S.M."/>
            <person name="Maciel T.E."/>
            <person name="de Oliveira Mendes T.A."/>
            <person name="Urmenyi T.P."/>
            <person name="de Souza W."/>
            <person name="Schenkman S."/>
            <person name="de Vasconcelos A.T."/>
        </authorList>
    </citation>
    <scope>NUCLEOTIDE SEQUENCE [LARGE SCALE GENOMIC DNA]</scope>
</reference>
<organism evidence="8 9">
    <name type="scientific">Strigomonas culicis</name>
    <dbReference type="NCBI Taxonomy" id="28005"/>
    <lineage>
        <taxon>Eukaryota</taxon>
        <taxon>Discoba</taxon>
        <taxon>Euglenozoa</taxon>
        <taxon>Kinetoplastea</taxon>
        <taxon>Metakinetoplastina</taxon>
        <taxon>Trypanosomatida</taxon>
        <taxon>Trypanosomatidae</taxon>
        <taxon>Strigomonadinae</taxon>
        <taxon>Strigomonas</taxon>
    </lineage>
</organism>
<dbReference type="AlphaFoldDB" id="S9TM02"/>
<evidence type="ECO:0000256" key="3">
    <source>
        <dbReference type="ARBA" id="ARBA00022884"/>
    </source>
</evidence>
<evidence type="ECO:0000256" key="2">
    <source>
        <dbReference type="ARBA" id="ARBA00022730"/>
    </source>
</evidence>
<dbReference type="NCBIfam" id="NF011118">
    <property type="entry name" value="PRK14548.1"/>
    <property type="match status" value="1"/>
</dbReference>
<dbReference type="GO" id="GO:0005840">
    <property type="term" value="C:ribosome"/>
    <property type="evidence" value="ECO:0007669"/>
    <property type="project" value="UniProtKB-KW"/>
</dbReference>
<accession>S9TM02</accession>
<evidence type="ECO:0000313" key="9">
    <source>
        <dbReference type="Proteomes" id="UP000015354"/>
    </source>
</evidence>
<keyword evidence="7" id="KW-1133">Transmembrane helix</keyword>
<feature type="transmembrane region" description="Helical" evidence="7">
    <location>
        <begin position="29"/>
        <end position="49"/>
    </location>
</feature>
<dbReference type="Gene3D" id="3.30.70.330">
    <property type="match status" value="1"/>
</dbReference>
<proteinExistence type="inferred from homology"/>
<comment type="similarity">
    <text evidence="1 6">Belongs to the universal ribosomal protein uL23 family.</text>
</comment>
<dbReference type="Proteomes" id="UP000015354">
    <property type="component" value="Unassembled WGS sequence"/>
</dbReference>